<dbReference type="Proteomes" id="UP000095283">
    <property type="component" value="Unplaced"/>
</dbReference>
<evidence type="ECO:0000313" key="1">
    <source>
        <dbReference type="Proteomes" id="UP000095283"/>
    </source>
</evidence>
<accession>A0A1I7XAC2</accession>
<organism evidence="1 2">
    <name type="scientific">Heterorhabditis bacteriophora</name>
    <name type="common">Entomopathogenic nematode worm</name>
    <dbReference type="NCBI Taxonomy" id="37862"/>
    <lineage>
        <taxon>Eukaryota</taxon>
        <taxon>Metazoa</taxon>
        <taxon>Ecdysozoa</taxon>
        <taxon>Nematoda</taxon>
        <taxon>Chromadorea</taxon>
        <taxon>Rhabditida</taxon>
        <taxon>Rhabditina</taxon>
        <taxon>Rhabditomorpha</taxon>
        <taxon>Strongyloidea</taxon>
        <taxon>Heterorhabditidae</taxon>
        <taxon>Heterorhabditis</taxon>
    </lineage>
</organism>
<evidence type="ECO:0000313" key="2">
    <source>
        <dbReference type="WBParaSite" id="Hba_14628"/>
    </source>
</evidence>
<proteinExistence type="predicted"/>
<sequence>MNLLRHCLNKISQDELRPFMDNFETRLRPCVTAK</sequence>
<dbReference type="WBParaSite" id="Hba_14628">
    <property type="protein sequence ID" value="Hba_14628"/>
    <property type="gene ID" value="Hba_14628"/>
</dbReference>
<keyword evidence="1" id="KW-1185">Reference proteome</keyword>
<name>A0A1I7XAC2_HETBA</name>
<reference evidence="2" key="1">
    <citation type="submission" date="2016-11" db="UniProtKB">
        <authorList>
            <consortium name="WormBaseParasite"/>
        </authorList>
    </citation>
    <scope>IDENTIFICATION</scope>
</reference>
<protein>
    <submittedName>
        <fullName evidence="2">MarR family transcriptional regulator</fullName>
    </submittedName>
</protein>
<dbReference type="AlphaFoldDB" id="A0A1I7XAC2"/>